<dbReference type="GO" id="GO:0016646">
    <property type="term" value="F:oxidoreductase activity, acting on the CH-NH group of donors, NAD or NADP as acceptor"/>
    <property type="evidence" value="ECO:0007669"/>
    <property type="project" value="UniProtKB-ARBA"/>
</dbReference>
<evidence type="ECO:0000259" key="2">
    <source>
        <dbReference type="Pfam" id="PF01613"/>
    </source>
</evidence>
<dbReference type="Gene3D" id="2.30.110.10">
    <property type="entry name" value="Electron Transport, Fmn-binding Protein, Chain A"/>
    <property type="match status" value="1"/>
</dbReference>
<dbReference type="InterPro" id="IPR052174">
    <property type="entry name" value="Flavoredoxin"/>
</dbReference>
<dbReference type="EMBL" id="DXIE01000026">
    <property type="protein sequence ID" value="HIV61963.1"/>
    <property type="molecule type" value="Genomic_DNA"/>
</dbReference>
<evidence type="ECO:0000313" key="3">
    <source>
        <dbReference type="EMBL" id="HIV61963.1"/>
    </source>
</evidence>
<dbReference type="Proteomes" id="UP000886808">
    <property type="component" value="Unassembled WGS sequence"/>
</dbReference>
<protein>
    <submittedName>
        <fullName evidence="3">Flavin reductase</fullName>
    </submittedName>
</protein>
<evidence type="ECO:0000256" key="1">
    <source>
        <dbReference type="ARBA" id="ARBA00038054"/>
    </source>
</evidence>
<organism evidence="3 4">
    <name type="scientific">Candidatus Butyricicoccus avistercoris</name>
    <dbReference type="NCBI Taxonomy" id="2838518"/>
    <lineage>
        <taxon>Bacteria</taxon>
        <taxon>Bacillati</taxon>
        <taxon>Bacillota</taxon>
        <taxon>Clostridia</taxon>
        <taxon>Eubacteriales</taxon>
        <taxon>Butyricicoccaceae</taxon>
        <taxon>Butyricicoccus</taxon>
    </lineage>
</organism>
<gene>
    <name evidence="3" type="ORF">H9746_03825</name>
</gene>
<dbReference type="InterPro" id="IPR002563">
    <property type="entry name" value="Flavin_Rdtase-like_dom"/>
</dbReference>
<dbReference type="PANTHER" id="PTHR43567">
    <property type="entry name" value="FLAVOREDOXIN-RELATED-RELATED"/>
    <property type="match status" value="1"/>
</dbReference>
<sequence>MKKIELSSLSFNPFFKIRDQWALVAAGDKENFNMMTVSWGGMGELWFKEVTTVYVRKSRLTHEFMENNDYYTLVFLKDGNKKALQTLGSKSGRDMNKMTDSGLTPVFTEEGCPTFAEAELTLVCRKLYHGDLPRESFTDDAVFEKCYADGDMHTMYIGEIVAAYAE</sequence>
<proteinExistence type="inferred from homology"/>
<reference evidence="3" key="1">
    <citation type="journal article" date="2021" name="PeerJ">
        <title>Extensive microbial diversity within the chicken gut microbiome revealed by metagenomics and culture.</title>
        <authorList>
            <person name="Gilroy R."/>
            <person name="Ravi A."/>
            <person name="Getino M."/>
            <person name="Pursley I."/>
            <person name="Horton D.L."/>
            <person name="Alikhan N.F."/>
            <person name="Baker D."/>
            <person name="Gharbi K."/>
            <person name="Hall N."/>
            <person name="Watson M."/>
            <person name="Adriaenssens E.M."/>
            <person name="Foster-Nyarko E."/>
            <person name="Jarju S."/>
            <person name="Secka A."/>
            <person name="Antonio M."/>
            <person name="Oren A."/>
            <person name="Chaudhuri R.R."/>
            <person name="La Ragione R."/>
            <person name="Hildebrand F."/>
            <person name="Pallen M.J."/>
        </authorList>
    </citation>
    <scope>NUCLEOTIDE SEQUENCE</scope>
    <source>
        <strain evidence="3">CHK193-4272</strain>
    </source>
</reference>
<reference evidence="3" key="2">
    <citation type="submission" date="2021-04" db="EMBL/GenBank/DDBJ databases">
        <authorList>
            <person name="Gilroy R."/>
        </authorList>
    </citation>
    <scope>NUCLEOTIDE SEQUENCE</scope>
    <source>
        <strain evidence="3">CHK193-4272</strain>
    </source>
</reference>
<evidence type="ECO:0000313" key="4">
    <source>
        <dbReference type="Proteomes" id="UP000886808"/>
    </source>
</evidence>
<feature type="domain" description="Flavin reductase like" evidence="2">
    <location>
        <begin position="22"/>
        <end position="164"/>
    </location>
</feature>
<dbReference type="InterPro" id="IPR012349">
    <property type="entry name" value="Split_barrel_FMN-bd"/>
</dbReference>
<dbReference type="GO" id="GO:0010181">
    <property type="term" value="F:FMN binding"/>
    <property type="evidence" value="ECO:0007669"/>
    <property type="project" value="InterPro"/>
</dbReference>
<dbReference type="SUPFAM" id="SSF50475">
    <property type="entry name" value="FMN-binding split barrel"/>
    <property type="match status" value="1"/>
</dbReference>
<name>A0A9D1THL5_9FIRM</name>
<comment type="similarity">
    <text evidence="1">Belongs to the flavoredoxin family.</text>
</comment>
<dbReference type="AlphaFoldDB" id="A0A9D1THL5"/>
<dbReference type="PANTHER" id="PTHR43567:SF5">
    <property type="entry name" value="HYPOTHETICAL CYTOSOLIC PROTEIN"/>
    <property type="match status" value="1"/>
</dbReference>
<dbReference type="Pfam" id="PF01613">
    <property type="entry name" value="Flavin_Reduct"/>
    <property type="match status" value="1"/>
</dbReference>
<accession>A0A9D1THL5</accession>
<comment type="caution">
    <text evidence="3">The sequence shown here is derived from an EMBL/GenBank/DDBJ whole genome shotgun (WGS) entry which is preliminary data.</text>
</comment>